<reference evidence="2" key="1">
    <citation type="submission" date="2020-02" db="EMBL/GenBank/DDBJ databases">
        <authorList>
            <person name="Lichtner F.J."/>
        </authorList>
    </citation>
    <scope>NUCLEOTIDE SEQUENCE</scope>
    <source>
        <strain evidence="2">G10</strain>
    </source>
</reference>
<dbReference type="EMBL" id="JAAOZQ010000234">
    <property type="protein sequence ID" value="KAF7514916.1"/>
    <property type="molecule type" value="Genomic_DNA"/>
</dbReference>
<proteinExistence type="predicted"/>
<name>A0A9P5GBL3_PENCR</name>
<comment type="caution">
    <text evidence="2">The sequence shown here is derived from an EMBL/GenBank/DDBJ whole genome shotgun (WGS) entry which is preliminary data.</text>
</comment>
<keyword evidence="3" id="KW-1185">Reference proteome</keyword>
<gene>
    <name evidence="2" type="ORF">PCG10_004292</name>
</gene>
<protein>
    <submittedName>
        <fullName evidence="2">Uncharacterized protein</fullName>
    </submittedName>
</protein>
<feature type="compositionally biased region" description="Low complexity" evidence="1">
    <location>
        <begin position="554"/>
        <end position="592"/>
    </location>
</feature>
<feature type="non-terminal residue" evidence="2">
    <location>
        <position position="1295"/>
    </location>
</feature>
<evidence type="ECO:0000313" key="3">
    <source>
        <dbReference type="Proteomes" id="UP000701341"/>
    </source>
</evidence>
<organism evidence="2 3">
    <name type="scientific">Penicillium crustosum</name>
    <name type="common">Blue mold fungus</name>
    <dbReference type="NCBI Taxonomy" id="36656"/>
    <lineage>
        <taxon>Eukaryota</taxon>
        <taxon>Fungi</taxon>
        <taxon>Dikarya</taxon>
        <taxon>Ascomycota</taxon>
        <taxon>Pezizomycotina</taxon>
        <taxon>Eurotiomycetes</taxon>
        <taxon>Eurotiomycetidae</taxon>
        <taxon>Eurotiales</taxon>
        <taxon>Aspergillaceae</taxon>
        <taxon>Penicillium</taxon>
    </lineage>
</organism>
<evidence type="ECO:0000256" key="1">
    <source>
        <dbReference type="SAM" id="MobiDB-lite"/>
    </source>
</evidence>
<feature type="region of interest" description="Disordered" evidence="1">
    <location>
        <begin position="554"/>
        <end position="597"/>
    </location>
</feature>
<dbReference type="Proteomes" id="UP000701341">
    <property type="component" value="Unassembled WGS sequence"/>
</dbReference>
<accession>A0A9P5GBL3</accession>
<evidence type="ECO:0000313" key="2">
    <source>
        <dbReference type="EMBL" id="KAF7514916.1"/>
    </source>
</evidence>
<sequence>MVGRPRKYPNRAAALAARRQRYSQRRQANTISQAELIPYDATRQPLQQPLQQITYFQHTSLLPLEANTSETTPLTSTVPDTFTALRAEIDHERFGVSDGNHFDLDATAGEWMVGTDEVSEELIPPQAENTPAPGPEQPYTVQSTEGQVVSPQVQQLACRIAQQLLRHHGCPANGHIEPEATVASGQRIISLREATQQTVVPSVLDNPTFQQHPAPWADEFAPMVRRQLLCGLGPNATASPGSPGPPAVDPGLANAAVPRTLPVSFDIDSSGGWATSLAVARQGLYWLATRPATSTLTSSLHLDPLLVEWTDTDTQRLHHRHVPVHHVPHLPLGRLRGFEAMEIFIIFPRLYQPSRKAFVLTNEEYSEWMDHIMLPALVQTLPQETISRLPGSGEEAIKRGTAAVTEGTTASAYQQARIQLLTHFIGPTALGAVWTAIQDRLSPMAHTANEYGQARLLLTSKNLKGETRRDTWSQMVQGWGNIWRGAVDDRFITGSFFDVAKEVSLPNQILGQEATGSQHALELTWRRCCLSQFEEWLVQTEMTLQNQTELATIPSLSPSLSPTEPVSPTQSPTQSPIHSSTPSPAPTQSTTPSPKPVRSQFWPWALLRDTGSLTVETKRRSTLRQAGLLYVQLYNTSKEIFAVGKQYPFGNEALDTLALPAALVQVLQHTGGGRAHSRATLLRGYLHTKARCHLALQGARGRSYGTREEYRVTATLLSALNGEMEAQGGNGVLHVPPRDVALPPFYCHTTDDAVQWLRWNLNRLCLAVELVYSISPARQLHWEHSRVAMAFLRALHYGLGGQGASPSHCRELWISERTQPPGEGEDTGTIIEGLGWGETMQRYGFAWFLDKFDWGPMLFREPYRARLAIRLPSLLGSYLPRYGAVRQLLDDWVFLHDVFRQLEACRGHRPRARKILVLLADLCLMAFRREVFQRLSSVGRLRGPRAAAALEGRQPLTMEALCDVLPGGRLADHTYPLGARGIQIKHIDTMFAFLWGWDGDGRQGELVQRQHWASKPYRELFRRSFDAIAATYSHETAQEWRGLVHATFVRTHWVLPNPSQREFWPKGRGGRLPLWCSTHPSLVQYVCREMAGQLHHEPVVFRWTPTDLPTLPRTGWERSTEAFGTTLPVGCRVEVVLPSLPTDNIEDWVYEDTSATTADRGPLIPPLDEEGDIARWIWARYPPRYALRKLTQQARWSPENLIRQPWLVTSYSDDIFTRIRAVDQARCEAVGLQKFPRLKQVDAEELDELADPNSIRREEQRAIEQSARHRELAARAKTALRKVWKYDTQMKDIKK</sequence>